<accession>A0A0S7WJJ5</accession>
<evidence type="ECO:0000256" key="1">
    <source>
        <dbReference type="ARBA" id="ARBA00022598"/>
    </source>
</evidence>
<gene>
    <name evidence="8" type="ORF">AMJ40_03425</name>
</gene>
<dbReference type="FunFam" id="3.40.50.20:FF:000010">
    <property type="entry name" value="Propionyl-CoA carboxylase subunit alpha"/>
    <property type="match status" value="1"/>
</dbReference>
<dbReference type="GO" id="GO:0046872">
    <property type="term" value="F:metal ion binding"/>
    <property type="evidence" value="ECO:0007669"/>
    <property type="project" value="InterPro"/>
</dbReference>
<name>A0A0S7WJJ5_UNCT6</name>
<dbReference type="SUPFAM" id="SSF51246">
    <property type="entry name" value="Rudiment single hybrid motif"/>
    <property type="match status" value="1"/>
</dbReference>
<dbReference type="InterPro" id="IPR011764">
    <property type="entry name" value="Biotin_carboxylation_dom"/>
</dbReference>
<dbReference type="InterPro" id="IPR011761">
    <property type="entry name" value="ATP-grasp"/>
</dbReference>
<dbReference type="SUPFAM" id="SSF56059">
    <property type="entry name" value="Glutathione synthetase ATP-binding domain-like"/>
    <property type="match status" value="1"/>
</dbReference>
<evidence type="ECO:0000259" key="7">
    <source>
        <dbReference type="PROSITE" id="PS50979"/>
    </source>
</evidence>
<evidence type="ECO:0000256" key="3">
    <source>
        <dbReference type="ARBA" id="ARBA00022840"/>
    </source>
</evidence>
<dbReference type="FunFam" id="3.30.470.20:FF:000028">
    <property type="entry name" value="Methylcrotonoyl-CoA carboxylase subunit alpha, mitochondrial"/>
    <property type="match status" value="1"/>
</dbReference>
<dbReference type="PROSITE" id="PS00866">
    <property type="entry name" value="CPSASE_1"/>
    <property type="match status" value="1"/>
</dbReference>
<dbReference type="PANTHER" id="PTHR18866:SF33">
    <property type="entry name" value="METHYLCROTONOYL-COA CARBOXYLASE SUBUNIT ALPHA, MITOCHONDRIAL-RELATED"/>
    <property type="match status" value="1"/>
</dbReference>
<dbReference type="EMBL" id="LIZT01000026">
    <property type="protein sequence ID" value="KPJ50273.1"/>
    <property type="molecule type" value="Genomic_DNA"/>
</dbReference>
<dbReference type="InterPro" id="IPR005481">
    <property type="entry name" value="BC-like_N"/>
</dbReference>
<dbReference type="Pfam" id="PF02785">
    <property type="entry name" value="Biotin_carb_C"/>
    <property type="match status" value="1"/>
</dbReference>
<dbReference type="NCBIfam" id="NF006367">
    <property type="entry name" value="PRK08591.1"/>
    <property type="match status" value="1"/>
</dbReference>
<dbReference type="InterPro" id="IPR050856">
    <property type="entry name" value="Biotin_carboxylase_complex"/>
</dbReference>
<dbReference type="InterPro" id="IPR011054">
    <property type="entry name" value="Rudment_hybrid_motif"/>
</dbReference>
<evidence type="ECO:0000256" key="5">
    <source>
        <dbReference type="PROSITE-ProRule" id="PRU00409"/>
    </source>
</evidence>
<feature type="domain" description="Biotin carboxylation" evidence="7">
    <location>
        <begin position="1"/>
        <end position="446"/>
    </location>
</feature>
<evidence type="ECO:0000313" key="8">
    <source>
        <dbReference type="EMBL" id="KPJ50273.1"/>
    </source>
</evidence>
<dbReference type="Proteomes" id="UP000051124">
    <property type="component" value="Unassembled WGS sequence"/>
</dbReference>
<evidence type="ECO:0008006" key="10">
    <source>
        <dbReference type="Google" id="ProtNLM"/>
    </source>
</evidence>
<proteinExistence type="predicted"/>
<dbReference type="GO" id="GO:0016874">
    <property type="term" value="F:ligase activity"/>
    <property type="evidence" value="ECO:0007669"/>
    <property type="project" value="UniProtKB-KW"/>
</dbReference>
<reference evidence="8 9" key="1">
    <citation type="journal article" date="2015" name="Microbiome">
        <title>Genomic resolution of linkages in carbon, nitrogen, and sulfur cycling among widespread estuary sediment bacteria.</title>
        <authorList>
            <person name="Baker B.J."/>
            <person name="Lazar C.S."/>
            <person name="Teske A.P."/>
            <person name="Dick G.J."/>
        </authorList>
    </citation>
    <scope>NUCLEOTIDE SEQUENCE [LARGE SCALE GENOMIC DNA]</scope>
    <source>
        <strain evidence="8">DG_26</strain>
    </source>
</reference>
<keyword evidence="4" id="KW-0092">Biotin</keyword>
<feature type="domain" description="ATP-grasp" evidence="6">
    <location>
        <begin position="120"/>
        <end position="317"/>
    </location>
</feature>
<dbReference type="PANTHER" id="PTHR18866">
    <property type="entry name" value="CARBOXYLASE:PYRUVATE/ACETYL-COA/PROPIONYL-COA CARBOXYLASE"/>
    <property type="match status" value="1"/>
</dbReference>
<keyword evidence="2 5" id="KW-0547">Nucleotide-binding</keyword>
<dbReference type="Gene3D" id="3.30.470.20">
    <property type="entry name" value="ATP-grasp fold, B domain"/>
    <property type="match status" value="1"/>
</dbReference>
<organism evidence="8 9">
    <name type="scientific">candidate division TA06 bacterium DG_26</name>
    <dbReference type="NCBI Taxonomy" id="1703771"/>
    <lineage>
        <taxon>Bacteria</taxon>
        <taxon>Bacteria division TA06</taxon>
    </lineage>
</organism>
<evidence type="ECO:0000259" key="6">
    <source>
        <dbReference type="PROSITE" id="PS50975"/>
    </source>
</evidence>
<dbReference type="InterPro" id="IPR016185">
    <property type="entry name" value="PreATP-grasp_dom_sf"/>
</dbReference>
<dbReference type="SMART" id="SM00878">
    <property type="entry name" value="Biotin_carb_C"/>
    <property type="match status" value="1"/>
</dbReference>
<dbReference type="FunFam" id="3.30.1490.20:FF:000003">
    <property type="entry name" value="acetyl-CoA carboxylase isoform X1"/>
    <property type="match status" value="1"/>
</dbReference>
<dbReference type="AlphaFoldDB" id="A0A0S7WJJ5"/>
<keyword evidence="1" id="KW-0436">Ligase</keyword>
<keyword evidence="3 5" id="KW-0067">ATP-binding</keyword>
<evidence type="ECO:0000313" key="9">
    <source>
        <dbReference type="Proteomes" id="UP000051124"/>
    </source>
</evidence>
<evidence type="ECO:0000256" key="2">
    <source>
        <dbReference type="ARBA" id="ARBA00022741"/>
    </source>
</evidence>
<evidence type="ECO:0000256" key="4">
    <source>
        <dbReference type="ARBA" id="ARBA00023267"/>
    </source>
</evidence>
<dbReference type="InterPro" id="IPR005479">
    <property type="entry name" value="CPAse_ATP-bd"/>
</dbReference>
<dbReference type="Pfam" id="PF02786">
    <property type="entry name" value="CPSase_L_D2"/>
    <property type="match status" value="1"/>
</dbReference>
<dbReference type="PATRIC" id="fig|1703771.3.peg.960"/>
<dbReference type="InterPro" id="IPR005482">
    <property type="entry name" value="Biotin_COase_C"/>
</dbReference>
<dbReference type="PROSITE" id="PS50975">
    <property type="entry name" value="ATP_GRASP"/>
    <property type="match status" value="1"/>
</dbReference>
<dbReference type="PROSITE" id="PS50979">
    <property type="entry name" value="BC"/>
    <property type="match status" value="1"/>
</dbReference>
<dbReference type="PROSITE" id="PS00867">
    <property type="entry name" value="CPSASE_2"/>
    <property type="match status" value="1"/>
</dbReference>
<comment type="caution">
    <text evidence="8">The sequence shown here is derived from an EMBL/GenBank/DDBJ whole genome shotgun (WGS) entry which is preliminary data.</text>
</comment>
<dbReference type="GO" id="GO:0005524">
    <property type="term" value="F:ATP binding"/>
    <property type="evidence" value="ECO:0007669"/>
    <property type="project" value="UniProtKB-UniRule"/>
</dbReference>
<dbReference type="Pfam" id="PF00289">
    <property type="entry name" value="Biotin_carb_N"/>
    <property type="match status" value="1"/>
</dbReference>
<dbReference type="SUPFAM" id="SSF52440">
    <property type="entry name" value="PreATP-grasp domain"/>
    <property type="match status" value="1"/>
</dbReference>
<sequence length="502" mass="55868">MIRRLLVANRGEIAIRVLRAAKELGMMTVAVYSTSDRDSPHVEFADDAVCVGEPAPLESYLNINKLIDTAKMVCADAVHPGYGFLAENPAFARRCESARLTFVGPSSGTLSLVGDKLESRKTMRKAGIPVIPGMYTRVKDVKHCADEARGLGFPVLVKASLGGGGKGMRVVRRKEELGDALASGRREAKSAFGDESVYIERYIERPRHIEFQILGDRYGNIVHLFERECSIQRRHQKLVEETPSVALDSELRRKIGQLAVKAARSVGYTNAGTIEFLFDEEGHFYFLEVNARIQVEHPITESTTGVDLVKQQLLIASGEPLHLSQEDVSQRGHAIECRIYAEDPENQFLPSPGKIIYLHEPSGPGVRTDSGIRTGFEVTRFYDPILSKLVVWGEDRETARRKGVLALSDYVILGIRTTVGFLLDVLQHPAFIEGKTHTDFIERNMSGWSESGTDEHLNVALIASAIDSCRKSSTRRGPVTVWEETRNPWLTLGRWRTGHMRG</sequence>
<protein>
    <recommendedName>
        <fullName evidence="10">Biotin carboxylase</fullName>
    </recommendedName>
</protein>